<gene>
    <name evidence="2" type="ORF">HM1_0129</name>
</gene>
<evidence type="ECO:0000313" key="2">
    <source>
        <dbReference type="EMBL" id="ABZ82748.1"/>
    </source>
</evidence>
<dbReference type="AlphaFoldDB" id="B0TD50"/>
<dbReference type="InterPro" id="IPR007627">
    <property type="entry name" value="RNA_pol_sigma70_r2"/>
</dbReference>
<dbReference type="Gene3D" id="1.10.1740.10">
    <property type="match status" value="1"/>
</dbReference>
<dbReference type="Proteomes" id="UP000008550">
    <property type="component" value="Chromosome"/>
</dbReference>
<organism evidence="2 3">
    <name type="scientific">Heliobacterium modesticaldum (strain ATCC 51547 / Ice1)</name>
    <dbReference type="NCBI Taxonomy" id="498761"/>
    <lineage>
        <taxon>Bacteria</taxon>
        <taxon>Bacillati</taxon>
        <taxon>Bacillota</taxon>
        <taxon>Clostridia</taxon>
        <taxon>Eubacteriales</taxon>
        <taxon>Heliobacteriaceae</taxon>
        <taxon>Heliomicrobium</taxon>
    </lineage>
</organism>
<dbReference type="KEGG" id="hmo:HM1_0129"/>
<dbReference type="STRING" id="498761.HM1_0129"/>
<dbReference type="InterPro" id="IPR013325">
    <property type="entry name" value="RNA_pol_sigma_r2"/>
</dbReference>
<name>B0TD50_HELMI</name>
<accession>B0TD50</accession>
<dbReference type="eggNOG" id="COG1595">
    <property type="taxonomic scope" value="Bacteria"/>
</dbReference>
<dbReference type="EMBL" id="CP000930">
    <property type="protein sequence ID" value="ABZ82748.1"/>
    <property type="molecule type" value="Genomic_DNA"/>
</dbReference>
<dbReference type="HOGENOM" id="CLU_2034857_0_0_9"/>
<dbReference type="GO" id="GO:0003700">
    <property type="term" value="F:DNA-binding transcription factor activity"/>
    <property type="evidence" value="ECO:0007669"/>
    <property type="project" value="InterPro"/>
</dbReference>
<proteinExistence type="predicted"/>
<protein>
    <recommendedName>
        <fullName evidence="1">RNA polymerase sigma-70 region 2 domain-containing protein</fullName>
    </recommendedName>
</protein>
<sequence>MEQLFEHNYPLLRSYVFYISCRSFLTKEDKEDVIQNAALKSIQYIASYNSNYRFWAWLKEIAYHEFCRVIKNIKRYSCEILVDDFEQKQYTNRDEFAEWESNQIVSFLLSIVAKGKRQIIF</sequence>
<dbReference type="Pfam" id="PF04542">
    <property type="entry name" value="Sigma70_r2"/>
    <property type="match status" value="1"/>
</dbReference>
<keyword evidence="3" id="KW-1185">Reference proteome</keyword>
<evidence type="ECO:0000259" key="1">
    <source>
        <dbReference type="Pfam" id="PF04542"/>
    </source>
</evidence>
<evidence type="ECO:0000313" key="3">
    <source>
        <dbReference type="Proteomes" id="UP000008550"/>
    </source>
</evidence>
<dbReference type="SUPFAM" id="SSF88946">
    <property type="entry name" value="Sigma2 domain of RNA polymerase sigma factors"/>
    <property type="match status" value="1"/>
</dbReference>
<reference evidence="2 3" key="1">
    <citation type="journal article" date="2008" name="J. Bacteriol.">
        <title>The genome of Heliobacterium modesticaldum, a phototrophic representative of the Firmicutes containing the simplest photosynthetic apparatus.</title>
        <authorList>
            <person name="Sattley W.M."/>
            <person name="Madigan M.T."/>
            <person name="Swingley W.D."/>
            <person name="Cheung P.C."/>
            <person name="Clocksin K.M."/>
            <person name="Conrad A.L."/>
            <person name="Dejesa L.C."/>
            <person name="Honchak B.M."/>
            <person name="Jung D.O."/>
            <person name="Karbach L.E."/>
            <person name="Kurdoglu A."/>
            <person name="Lahiri S."/>
            <person name="Mastrian S.D."/>
            <person name="Page L.E."/>
            <person name="Taylor H.L."/>
            <person name="Wang Z.T."/>
            <person name="Raymond J."/>
            <person name="Chen M."/>
            <person name="Blankenship R.E."/>
            <person name="Touchman J.W."/>
        </authorList>
    </citation>
    <scope>NUCLEOTIDE SEQUENCE [LARGE SCALE GENOMIC DNA]</scope>
    <source>
        <strain evidence="3">ATCC 51547 / Ice1</strain>
    </source>
</reference>
<feature type="domain" description="RNA polymerase sigma-70 region 2" evidence="1">
    <location>
        <begin position="4"/>
        <end position="72"/>
    </location>
</feature>
<dbReference type="GO" id="GO:0006352">
    <property type="term" value="P:DNA-templated transcription initiation"/>
    <property type="evidence" value="ECO:0007669"/>
    <property type="project" value="InterPro"/>
</dbReference>
<dbReference type="RefSeq" id="WP_012281297.1">
    <property type="nucleotide sequence ID" value="NC_010337.2"/>
</dbReference>